<organism evidence="4">
    <name type="scientific">Gongylonema pulchrum</name>
    <dbReference type="NCBI Taxonomy" id="637853"/>
    <lineage>
        <taxon>Eukaryota</taxon>
        <taxon>Metazoa</taxon>
        <taxon>Ecdysozoa</taxon>
        <taxon>Nematoda</taxon>
        <taxon>Chromadorea</taxon>
        <taxon>Rhabditida</taxon>
        <taxon>Spirurina</taxon>
        <taxon>Spiruromorpha</taxon>
        <taxon>Spiruroidea</taxon>
        <taxon>Gongylonematidae</taxon>
        <taxon>Gongylonema</taxon>
    </lineage>
</organism>
<dbReference type="Proteomes" id="UP000271098">
    <property type="component" value="Unassembled WGS sequence"/>
</dbReference>
<evidence type="ECO:0000256" key="1">
    <source>
        <dbReference type="SAM" id="MobiDB-lite"/>
    </source>
</evidence>
<proteinExistence type="predicted"/>
<dbReference type="WBParaSite" id="GPUH_0001945901-mRNA-1">
    <property type="protein sequence ID" value="GPUH_0001945901-mRNA-1"/>
    <property type="gene ID" value="GPUH_0001945901"/>
</dbReference>
<evidence type="ECO:0000313" key="3">
    <source>
        <dbReference type="Proteomes" id="UP000271098"/>
    </source>
</evidence>
<dbReference type="AlphaFoldDB" id="A0A183EEP3"/>
<feature type="compositionally biased region" description="Polar residues" evidence="1">
    <location>
        <begin position="577"/>
        <end position="586"/>
    </location>
</feature>
<keyword evidence="3" id="KW-1185">Reference proteome</keyword>
<sequence>MSQKDLITVAVIYFLTHVGGSEPVFSLQSEPNQWFYLGDMKTQLDTNRLIVAIKLMLRRGANVTFNETVNGQYKFQVQATQDSFQTTTVVNAAILTFTTKGGDIPDVTQATAAATTTIAADIKTAVSTTSQFPKLESTTNSAGQNDVNSDGISNNVTENAEVTAQTSEQINNNSVDAEASTEKSKITETTLPSGIAKGVAWQKASVGSFQKPLLDGRQRELITDKVWIKEYTTGMLRPLEGSKMVKNTSVPLSDTQDENENLADLARTDVAGVDEILTDPMAVAVNAPINKTAAEIVSSPVLREMEEATTFMNVFKMGPSSTDMKGILLESSVDEKNEFNGTESGKLGTEILNEALLNDTAHSNVDILKGTSTSDGKLSVEASEASSVPVAEQISSPHSIAELRSGPSLVAGSSHSSKSSGYVGTDRISSFGSEASTTQLSSTITQWAPSAFTVRVTTAPPQTATDEEDKKPFEISRDDESHLHKEDLIATKINLFSTVINVANYNDSGVQGSDDYAVSLHTGFPITDFEQFDHRIEDAISTAGPLLTPFRAQAARTPQVDRTKPKISDTFEDSTPELESTVNNDNFWREASAVNSD</sequence>
<protein>
    <submittedName>
        <fullName evidence="4">SERPIN domain-containing protein</fullName>
    </submittedName>
</protein>
<feature type="region of interest" description="Disordered" evidence="1">
    <location>
        <begin position="558"/>
        <end position="597"/>
    </location>
</feature>
<accession>A0A183EEP3</accession>
<reference evidence="2 3" key="2">
    <citation type="submission" date="2018-11" db="EMBL/GenBank/DDBJ databases">
        <authorList>
            <consortium name="Pathogen Informatics"/>
        </authorList>
    </citation>
    <scope>NUCLEOTIDE SEQUENCE [LARGE SCALE GENOMIC DNA]</scope>
</reference>
<reference evidence="4" key="1">
    <citation type="submission" date="2016-06" db="UniProtKB">
        <authorList>
            <consortium name="WormBaseParasite"/>
        </authorList>
    </citation>
    <scope>IDENTIFICATION</scope>
</reference>
<gene>
    <name evidence="2" type="ORF">GPUH_LOCUS19434</name>
</gene>
<feature type="compositionally biased region" description="Low complexity" evidence="1">
    <location>
        <begin position="379"/>
        <end position="392"/>
    </location>
</feature>
<evidence type="ECO:0000313" key="2">
    <source>
        <dbReference type="EMBL" id="VDN33837.1"/>
    </source>
</evidence>
<dbReference type="EMBL" id="UYRT01088514">
    <property type="protein sequence ID" value="VDN33837.1"/>
    <property type="molecule type" value="Genomic_DNA"/>
</dbReference>
<feature type="region of interest" description="Disordered" evidence="1">
    <location>
        <begin position="368"/>
        <end position="399"/>
    </location>
</feature>
<feature type="compositionally biased region" description="Basic and acidic residues" evidence="1">
    <location>
        <begin position="559"/>
        <end position="569"/>
    </location>
</feature>
<name>A0A183EEP3_9BILA</name>
<evidence type="ECO:0000313" key="4">
    <source>
        <dbReference type="WBParaSite" id="GPUH_0001945901-mRNA-1"/>
    </source>
</evidence>